<evidence type="ECO:0000259" key="2">
    <source>
        <dbReference type="Pfam" id="PF00685"/>
    </source>
</evidence>
<keyword evidence="1" id="KW-0472">Membrane</keyword>
<keyword evidence="4" id="KW-1185">Reference proteome</keyword>
<dbReference type="Proteomes" id="UP001530293">
    <property type="component" value="Unassembled WGS sequence"/>
</dbReference>
<proteinExistence type="predicted"/>
<evidence type="ECO:0000313" key="4">
    <source>
        <dbReference type="Proteomes" id="UP001530293"/>
    </source>
</evidence>
<dbReference type="SUPFAM" id="SSF52540">
    <property type="entry name" value="P-loop containing nucleoside triphosphate hydrolases"/>
    <property type="match status" value="1"/>
</dbReference>
<keyword evidence="1" id="KW-0812">Transmembrane</keyword>
<dbReference type="AlphaFoldDB" id="A0ABD3N6C2"/>
<feature type="transmembrane region" description="Helical" evidence="1">
    <location>
        <begin position="38"/>
        <end position="57"/>
    </location>
</feature>
<comment type="caution">
    <text evidence="3">The sequence shown here is derived from an EMBL/GenBank/DDBJ whole genome shotgun (WGS) entry which is preliminary data.</text>
</comment>
<gene>
    <name evidence="3" type="ORF">ACHAWU_010314</name>
</gene>
<sequence length="420" mass="47742">MSNIDFKSIANGESPRGRHQYMLLHTPKSGGTAIHTKLTFLVILSLVIGVILGGTWYKIDARTDPCTQSTRGVVSIDDYLLRNQHANGTLSTTWGNTSVTRGDSQLRNPNVDTALSIAWLMSFPNSGTSYTSYLVRTVTGKNTASNYGRENLGRDGTSVPVFEDSPGGPFWSDPMNTKVVVMPDRGYLLTKTHCGGRCDLCPPESYIEDLRIFSNRCVEGYHVVDDPASGEPIEIFGHYSKDLVSRAVHLIRDPFDNIVSRFHLTYKHFVRNNETDMIAAYPRSREGFRAYCKDLGDQFYEEEEATKEYSGLFDDVKDIPCHAEFFMYIQWHNLAFLTTWDLNIPTLIIHYENYTHNFNQTKDTLLEFLGHEGINEPPLFETGKTYREYFTDEEVRAVANMFSQLGHSKTLAHTMHYFVQ</sequence>
<keyword evidence="1" id="KW-1133">Transmembrane helix</keyword>
<dbReference type="Pfam" id="PF00685">
    <property type="entry name" value="Sulfotransfer_1"/>
    <property type="match status" value="1"/>
</dbReference>
<dbReference type="Gene3D" id="3.40.50.300">
    <property type="entry name" value="P-loop containing nucleotide triphosphate hydrolases"/>
    <property type="match status" value="1"/>
</dbReference>
<accession>A0ABD3N6C2</accession>
<evidence type="ECO:0000313" key="3">
    <source>
        <dbReference type="EMBL" id="KAL3769806.1"/>
    </source>
</evidence>
<organism evidence="3 4">
    <name type="scientific">Discostella pseudostelligera</name>
    <dbReference type="NCBI Taxonomy" id="259834"/>
    <lineage>
        <taxon>Eukaryota</taxon>
        <taxon>Sar</taxon>
        <taxon>Stramenopiles</taxon>
        <taxon>Ochrophyta</taxon>
        <taxon>Bacillariophyta</taxon>
        <taxon>Coscinodiscophyceae</taxon>
        <taxon>Thalassiosirophycidae</taxon>
        <taxon>Stephanodiscales</taxon>
        <taxon>Stephanodiscaceae</taxon>
        <taxon>Discostella</taxon>
    </lineage>
</organism>
<reference evidence="3 4" key="1">
    <citation type="submission" date="2024-10" db="EMBL/GenBank/DDBJ databases">
        <title>Updated reference genomes for cyclostephanoid diatoms.</title>
        <authorList>
            <person name="Roberts W.R."/>
            <person name="Alverson A.J."/>
        </authorList>
    </citation>
    <scope>NUCLEOTIDE SEQUENCE [LARGE SCALE GENOMIC DNA]</scope>
    <source>
        <strain evidence="3 4">AJA232-27</strain>
    </source>
</reference>
<name>A0ABD3N6C2_9STRA</name>
<dbReference type="InterPro" id="IPR000863">
    <property type="entry name" value="Sulfotransferase_dom"/>
</dbReference>
<dbReference type="EMBL" id="JALLBG020000050">
    <property type="protein sequence ID" value="KAL3769806.1"/>
    <property type="molecule type" value="Genomic_DNA"/>
</dbReference>
<evidence type="ECO:0000256" key="1">
    <source>
        <dbReference type="SAM" id="Phobius"/>
    </source>
</evidence>
<feature type="domain" description="Sulfotransferase" evidence="2">
    <location>
        <begin position="119"/>
        <end position="372"/>
    </location>
</feature>
<protein>
    <recommendedName>
        <fullName evidence="2">Sulfotransferase domain-containing protein</fullName>
    </recommendedName>
</protein>
<dbReference type="InterPro" id="IPR027417">
    <property type="entry name" value="P-loop_NTPase"/>
</dbReference>